<dbReference type="GO" id="GO:0016020">
    <property type="term" value="C:membrane"/>
    <property type="evidence" value="ECO:0007669"/>
    <property type="project" value="UniProtKB-SubCell"/>
</dbReference>
<feature type="transmembrane region" description="Helical" evidence="8">
    <location>
        <begin position="348"/>
        <end position="366"/>
    </location>
</feature>
<keyword evidence="11" id="KW-1185">Reference proteome</keyword>
<evidence type="ECO:0000313" key="10">
    <source>
        <dbReference type="EMBL" id="KAK5529211.1"/>
    </source>
</evidence>
<dbReference type="AlphaFoldDB" id="A0AAV9PY78"/>
<name>A0AAV9PY78_9PEZI</name>
<evidence type="ECO:0000313" key="11">
    <source>
        <dbReference type="Proteomes" id="UP001345827"/>
    </source>
</evidence>
<sequence>MDPKWFPPPNRPLRHGALHAIAANSIGIVTLLLPPGPFRSVIGIPPILWIAYNLRQYSCGKSEIDYLDAANVFIGVMRYLDFCVLHVPERVFCRVGAENRVEAEKDVQNMTLWRKLHWNFDLFMTWRGVGWNWKVKNVDEVPKDMSRGQFVVQQIIRAGYCFALMDMHDWYFHRTFSLNNGSISPEFFSLPFGRQVLLAWSSAFNNGCTMAFGYNLMTAVVVASGLSRPQAWPPMFGSLREKGYSMRNVWGYCWHQLHRRSFETANSFLIRMLRIKKGTVASRLLQLCNAFFLSAILHHVGSLNQPYSDMVWCQFAFFLMQPVAITIEDLAISLGRSIGLKENRRTRALGYAWVGVVLSFTLRYPAAAFVTAGVGGARHPVVAKFSITERVFG</sequence>
<evidence type="ECO:0000256" key="1">
    <source>
        <dbReference type="ARBA" id="ARBA00004141"/>
    </source>
</evidence>
<feature type="transmembrane region" description="Helical" evidence="8">
    <location>
        <begin position="280"/>
        <end position="301"/>
    </location>
</feature>
<dbReference type="InterPro" id="IPR032805">
    <property type="entry name" value="Wax_synthase_dom"/>
</dbReference>
<dbReference type="Pfam" id="PF13813">
    <property type="entry name" value="MBOAT_2"/>
    <property type="match status" value="1"/>
</dbReference>
<organism evidence="10 11">
    <name type="scientific">Vermiconidia calcicola</name>
    <dbReference type="NCBI Taxonomy" id="1690605"/>
    <lineage>
        <taxon>Eukaryota</taxon>
        <taxon>Fungi</taxon>
        <taxon>Dikarya</taxon>
        <taxon>Ascomycota</taxon>
        <taxon>Pezizomycotina</taxon>
        <taxon>Dothideomycetes</taxon>
        <taxon>Dothideomycetidae</taxon>
        <taxon>Mycosphaerellales</taxon>
        <taxon>Extremaceae</taxon>
        <taxon>Vermiconidia</taxon>
    </lineage>
</organism>
<evidence type="ECO:0000256" key="8">
    <source>
        <dbReference type="SAM" id="Phobius"/>
    </source>
</evidence>
<dbReference type="InterPro" id="IPR044851">
    <property type="entry name" value="Wax_synthase"/>
</dbReference>
<evidence type="ECO:0000256" key="2">
    <source>
        <dbReference type="ARBA" id="ARBA00005179"/>
    </source>
</evidence>
<feature type="domain" description="Wax synthase" evidence="9">
    <location>
        <begin position="232"/>
        <end position="319"/>
    </location>
</feature>
<dbReference type="PANTHER" id="PTHR31595">
    <property type="entry name" value="LONG-CHAIN-ALCOHOL O-FATTY-ACYLTRANSFERASE 3-RELATED"/>
    <property type="match status" value="1"/>
</dbReference>
<gene>
    <name evidence="10" type="ORF">LTR25_009948</name>
</gene>
<comment type="caution">
    <text evidence="10">The sequence shown here is derived from an EMBL/GenBank/DDBJ whole genome shotgun (WGS) entry which is preliminary data.</text>
</comment>
<keyword evidence="6 8" id="KW-1133">Transmembrane helix</keyword>
<reference evidence="10 11" key="1">
    <citation type="submission" date="2023-06" db="EMBL/GenBank/DDBJ databases">
        <title>Black Yeasts Isolated from many extreme environments.</title>
        <authorList>
            <person name="Coleine C."/>
            <person name="Stajich J.E."/>
            <person name="Selbmann L."/>
        </authorList>
    </citation>
    <scope>NUCLEOTIDE SEQUENCE [LARGE SCALE GENOMIC DNA]</scope>
    <source>
        <strain evidence="10 11">CCFEE 5887</strain>
    </source>
</reference>
<dbReference type="EMBL" id="JAXLQG010000023">
    <property type="protein sequence ID" value="KAK5529211.1"/>
    <property type="molecule type" value="Genomic_DNA"/>
</dbReference>
<evidence type="ECO:0000259" key="9">
    <source>
        <dbReference type="Pfam" id="PF13813"/>
    </source>
</evidence>
<keyword evidence="7 8" id="KW-0472">Membrane</keyword>
<dbReference type="PANTHER" id="PTHR31595:SF57">
    <property type="entry name" value="OS04G0481900 PROTEIN"/>
    <property type="match status" value="1"/>
</dbReference>
<comment type="similarity">
    <text evidence="3">Belongs to the wax synthase family.</text>
</comment>
<keyword evidence="4" id="KW-0808">Transferase</keyword>
<accession>A0AAV9PY78</accession>
<evidence type="ECO:0000256" key="6">
    <source>
        <dbReference type="ARBA" id="ARBA00022989"/>
    </source>
</evidence>
<proteinExistence type="inferred from homology"/>
<keyword evidence="5 8" id="KW-0812">Transmembrane</keyword>
<dbReference type="GO" id="GO:0006629">
    <property type="term" value="P:lipid metabolic process"/>
    <property type="evidence" value="ECO:0007669"/>
    <property type="project" value="InterPro"/>
</dbReference>
<feature type="transmembrane region" description="Helical" evidence="8">
    <location>
        <begin position="16"/>
        <end position="33"/>
    </location>
</feature>
<protein>
    <recommendedName>
        <fullName evidence="9">Wax synthase domain-containing protein</fullName>
    </recommendedName>
</protein>
<evidence type="ECO:0000256" key="4">
    <source>
        <dbReference type="ARBA" id="ARBA00022679"/>
    </source>
</evidence>
<evidence type="ECO:0000256" key="3">
    <source>
        <dbReference type="ARBA" id="ARBA00007282"/>
    </source>
</evidence>
<comment type="subcellular location">
    <subcellularLocation>
        <location evidence="1">Membrane</location>
        <topology evidence="1">Multi-pass membrane protein</topology>
    </subcellularLocation>
</comment>
<comment type="pathway">
    <text evidence="2">Secondary metabolite biosynthesis.</text>
</comment>
<evidence type="ECO:0000256" key="7">
    <source>
        <dbReference type="ARBA" id="ARBA00023136"/>
    </source>
</evidence>
<dbReference type="Proteomes" id="UP001345827">
    <property type="component" value="Unassembled WGS sequence"/>
</dbReference>
<dbReference type="GO" id="GO:0008374">
    <property type="term" value="F:O-acyltransferase activity"/>
    <property type="evidence" value="ECO:0007669"/>
    <property type="project" value="InterPro"/>
</dbReference>
<evidence type="ECO:0000256" key="5">
    <source>
        <dbReference type="ARBA" id="ARBA00022692"/>
    </source>
</evidence>